<protein>
    <recommendedName>
        <fullName evidence="2">EF-hand domain-containing protein</fullName>
    </recommendedName>
</protein>
<sequence length="168" mass="18661">MLPETLHQPFLWINLFAPVPKQEFTMTNENIGSSQPAEEHPQRRRFLMKLLAGGIALPLISSVAFAQKPNRMAKDGERDPQARRRMGAGMQLDSTKIAAKLIKDHDKDGDGALNEKELAAALTAIREDRMQGMRGRQGQGREGMRPGADGQRAIRNQDKGVQPKRPGE</sequence>
<dbReference type="PROSITE" id="PS00018">
    <property type="entry name" value="EF_HAND_1"/>
    <property type="match status" value="1"/>
</dbReference>
<dbReference type="STRING" id="243090.RB905"/>
<accession>Q7UY37</accession>
<reference evidence="3 4" key="1">
    <citation type="journal article" date="2003" name="Proc. Natl. Acad. Sci. U.S.A.">
        <title>Complete genome sequence of the marine planctomycete Pirellula sp. strain 1.</title>
        <authorList>
            <person name="Gloeckner F.O."/>
            <person name="Kube M."/>
            <person name="Bauer M."/>
            <person name="Teeling H."/>
            <person name="Lombardot T."/>
            <person name="Ludwig W."/>
            <person name="Gade D."/>
            <person name="Beck A."/>
            <person name="Borzym K."/>
            <person name="Heitmann K."/>
            <person name="Rabus R."/>
            <person name="Schlesner H."/>
            <person name="Amann R."/>
            <person name="Reinhardt R."/>
        </authorList>
    </citation>
    <scope>NUCLEOTIDE SEQUENCE [LARGE SCALE GENOMIC DNA]</scope>
    <source>
        <strain evidence="4">DSM 10527 / NCIMB 13988 / SH1</strain>
    </source>
</reference>
<dbReference type="HOGENOM" id="CLU_1585205_0_0_0"/>
<feature type="region of interest" description="Disordered" evidence="1">
    <location>
        <begin position="70"/>
        <end position="90"/>
    </location>
</feature>
<evidence type="ECO:0000313" key="4">
    <source>
        <dbReference type="Proteomes" id="UP000001025"/>
    </source>
</evidence>
<dbReference type="Proteomes" id="UP000001025">
    <property type="component" value="Chromosome"/>
</dbReference>
<dbReference type="PROSITE" id="PS50222">
    <property type="entry name" value="EF_HAND_2"/>
    <property type="match status" value="1"/>
</dbReference>
<dbReference type="InParanoid" id="Q7UY37"/>
<dbReference type="InterPro" id="IPR002048">
    <property type="entry name" value="EF_hand_dom"/>
</dbReference>
<dbReference type="AlphaFoldDB" id="Q7UY37"/>
<feature type="domain" description="EF-hand" evidence="2">
    <location>
        <begin position="93"/>
        <end position="128"/>
    </location>
</feature>
<feature type="compositionally biased region" description="Basic and acidic residues" evidence="1">
    <location>
        <begin position="72"/>
        <end position="82"/>
    </location>
</feature>
<feature type="region of interest" description="Disordered" evidence="1">
    <location>
        <begin position="125"/>
        <end position="168"/>
    </location>
</feature>
<proteinExistence type="predicted"/>
<evidence type="ECO:0000313" key="3">
    <source>
        <dbReference type="EMBL" id="CAD71811.1"/>
    </source>
</evidence>
<organism evidence="3 4">
    <name type="scientific">Rhodopirellula baltica (strain DSM 10527 / NCIMB 13988 / SH1)</name>
    <dbReference type="NCBI Taxonomy" id="243090"/>
    <lineage>
        <taxon>Bacteria</taxon>
        <taxon>Pseudomonadati</taxon>
        <taxon>Planctomycetota</taxon>
        <taxon>Planctomycetia</taxon>
        <taxon>Pirellulales</taxon>
        <taxon>Pirellulaceae</taxon>
        <taxon>Rhodopirellula</taxon>
    </lineage>
</organism>
<evidence type="ECO:0000259" key="2">
    <source>
        <dbReference type="PROSITE" id="PS50222"/>
    </source>
</evidence>
<gene>
    <name evidence="3" type="ordered locus">RB905</name>
</gene>
<dbReference type="GO" id="GO:0005509">
    <property type="term" value="F:calcium ion binding"/>
    <property type="evidence" value="ECO:0007669"/>
    <property type="project" value="InterPro"/>
</dbReference>
<dbReference type="InterPro" id="IPR018247">
    <property type="entry name" value="EF_Hand_1_Ca_BS"/>
</dbReference>
<dbReference type="KEGG" id="rba:RB905"/>
<dbReference type="EnsemblBacteria" id="CAD71811">
    <property type="protein sequence ID" value="CAD71811"/>
    <property type="gene ID" value="RB905"/>
</dbReference>
<dbReference type="PATRIC" id="fig|243090.15.peg.429"/>
<dbReference type="EMBL" id="BX294134">
    <property type="protein sequence ID" value="CAD71811.1"/>
    <property type="molecule type" value="Genomic_DNA"/>
</dbReference>
<evidence type="ECO:0000256" key="1">
    <source>
        <dbReference type="SAM" id="MobiDB-lite"/>
    </source>
</evidence>
<name>Q7UY37_RHOBA</name>
<keyword evidence="4" id="KW-1185">Reference proteome</keyword>
<dbReference type="OrthoDB" id="280029at2"/>